<protein>
    <submittedName>
        <fullName evidence="4">Transporter</fullName>
    </submittedName>
</protein>
<dbReference type="InterPro" id="IPR014258">
    <property type="entry name" value="CAP_domain_YkwD-like"/>
</dbReference>
<proteinExistence type="predicted"/>
<reference evidence="4" key="1">
    <citation type="submission" date="2015-02" db="EMBL/GenBank/DDBJ databases">
        <title>Genome Assembly of Bacillaceae bacterium MTCC 8252.</title>
        <authorList>
            <person name="Verma A."/>
            <person name="Khatri I."/>
            <person name="Mual P."/>
            <person name="Subramanian S."/>
            <person name="Krishnamurthi S."/>
        </authorList>
    </citation>
    <scope>NUCLEOTIDE SEQUENCE [LARGE SCALE GENOMIC DNA]</scope>
    <source>
        <strain evidence="4">MTCC 8252</strain>
    </source>
</reference>
<dbReference type="Proteomes" id="UP000031563">
    <property type="component" value="Unassembled WGS sequence"/>
</dbReference>
<dbReference type="InterPro" id="IPR014044">
    <property type="entry name" value="CAP_dom"/>
</dbReference>
<comment type="caution">
    <text evidence="4">The sequence shown here is derived from an EMBL/GenBank/DDBJ whole genome shotgun (WGS) entry which is preliminary data.</text>
</comment>
<name>A0A0F5HMK1_BACTR</name>
<dbReference type="Pfam" id="PF00395">
    <property type="entry name" value="SLH"/>
    <property type="match status" value="3"/>
</dbReference>
<sequence>MKLSKKMSTAVVALLLSGGVLATPANAEDAFSDVSSGYWAYSQIEGLADKGIVTGFKDGTFRSAEIATRAQSAIFIGRAVNVDTSETGSVAFKDISPRSTVAYPYIAGLTERGVYAEEEQFHPNRELTRADLAHMLVKAFNLPIADNASFTDVPDSHWAAEDIRSIAAAGIISGTSATTFSPNKPVTRGELSVFINNALNYSPQNGQNEEVTVEQSGQAQEVDNHSELEQQILKLVNEERAKAGAPALTLAQDISKVAQKKSEDMAEKDYFDHNSPTYGSPFAMMEQFGLDYTLAGENIAAGYQSASAVMEDWMDSPGHRANILNPGYKEIGIGIANGGEYGTYYTQMFIAR</sequence>
<dbReference type="InterPro" id="IPR035940">
    <property type="entry name" value="CAP_sf"/>
</dbReference>
<gene>
    <name evidence="4" type="ORF">QY95_00649</name>
</gene>
<keyword evidence="1 2" id="KW-0732">Signal</keyword>
<dbReference type="EMBL" id="JWIR02000021">
    <property type="protein sequence ID" value="KKB41505.1"/>
    <property type="molecule type" value="Genomic_DNA"/>
</dbReference>
<accession>A0A0F5I889</accession>
<dbReference type="CDD" id="cd05379">
    <property type="entry name" value="CAP_bacterial"/>
    <property type="match status" value="1"/>
</dbReference>
<dbReference type="Pfam" id="PF00188">
    <property type="entry name" value="CAP"/>
    <property type="match status" value="1"/>
</dbReference>
<dbReference type="AlphaFoldDB" id="A0A0F5HMK1"/>
<dbReference type="Gene3D" id="3.40.33.10">
    <property type="entry name" value="CAP"/>
    <property type="match status" value="1"/>
</dbReference>
<dbReference type="PANTHER" id="PTHR31157">
    <property type="entry name" value="SCP DOMAIN-CONTAINING PROTEIN"/>
    <property type="match status" value="1"/>
</dbReference>
<feature type="domain" description="SLH" evidence="3">
    <location>
        <begin position="27"/>
        <end position="90"/>
    </location>
</feature>
<dbReference type="SUPFAM" id="SSF55797">
    <property type="entry name" value="PR-1-like"/>
    <property type="match status" value="1"/>
</dbReference>
<evidence type="ECO:0000313" key="4">
    <source>
        <dbReference type="EMBL" id="KKB41505.1"/>
    </source>
</evidence>
<feature type="domain" description="SLH" evidence="3">
    <location>
        <begin position="146"/>
        <end position="209"/>
    </location>
</feature>
<feature type="chain" id="PRO_5038455880" evidence="2">
    <location>
        <begin position="23"/>
        <end position="352"/>
    </location>
</feature>
<keyword evidence="5" id="KW-1185">Reference proteome</keyword>
<dbReference type="OrthoDB" id="9783944at2"/>
<organism evidence="4 5">
    <name type="scientific">Bacillus thermotolerans</name>
    <name type="common">Quasibacillus thermotolerans</name>
    <dbReference type="NCBI Taxonomy" id="1221996"/>
    <lineage>
        <taxon>Bacteria</taxon>
        <taxon>Bacillati</taxon>
        <taxon>Bacillota</taxon>
        <taxon>Bacilli</taxon>
        <taxon>Bacillales</taxon>
        <taxon>Bacillaceae</taxon>
        <taxon>Bacillus</taxon>
    </lineage>
</organism>
<dbReference type="STRING" id="1221996.QY95_00649"/>
<feature type="signal peptide" evidence="2">
    <location>
        <begin position="1"/>
        <end position="22"/>
    </location>
</feature>
<dbReference type="InterPro" id="IPR001119">
    <property type="entry name" value="SLH_dom"/>
</dbReference>
<dbReference type="PANTHER" id="PTHR31157:SF1">
    <property type="entry name" value="SCP DOMAIN-CONTAINING PROTEIN"/>
    <property type="match status" value="1"/>
</dbReference>
<evidence type="ECO:0000256" key="2">
    <source>
        <dbReference type="SAM" id="SignalP"/>
    </source>
</evidence>
<evidence type="ECO:0000259" key="3">
    <source>
        <dbReference type="PROSITE" id="PS51272"/>
    </source>
</evidence>
<accession>A0A0F5HMK1</accession>
<evidence type="ECO:0000256" key="1">
    <source>
        <dbReference type="ARBA" id="ARBA00022729"/>
    </source>
</evidence>
<dbReference type="PROSITE" id="PS51272">
    <property type="entry name" value="SLH"/>
    <property type="match status" value="2"/>
</dbReference>
<dbReference type="NCBIfam" id="TIGR02909">
    <property type="entry name" value="spore_YkwD"/>
    <property type="match status" value="1"/>
</dbReference>
<evidence type="ECO:0000313" key="5">
    <source>
        <dbReference type="Proteomes" id="UP000031563"/>
    </source>
</evidence>
<dbReference type="RefSeq" id="WP_052725841.1">
    <property type="nucleotide sequence ID" value="NZ_JWIR02000021.1"/>
</dbReference>